<dbReference type="Pfam" id="PF09792">
    <property type="entry name" value="But2"/>
    <property type="match status" value="1"/>
</dbReference>
<keyword evidence="2" id="KW-1133">Transmembrane helix</keyword>
<evidence type="ECO:0000256" key="2">
    <source>
        <dbReference type="SAM" id="Phobius"/>
    </source>
</evidence>
<organism evidence="4 5">
    <name type="scientific">Gymnopilus dilepis</name>
    <dbReference type="NCBI Taxonomy" id="231916"/>
    <lineage>
        <taxon>Eukaryota</taxon>
        <taxon>Fungi</taxon>
        <taxon>Dikarya</taxon>
        <taxon>Basidiomycota</taxon>
        <taxon>Agaricomycotina</taxon>
        <taxon>Agaricomycetes</taxon>
        <taxon>Agaricomycetidae</taxon>
        <taxon>Agaricales</taxon>
        <taxon>Agaricineae</taxon>
        <taxon>Hymenogastraceae</taxon>
        <taxon>Gymnopilus</taxon>
    </lineage>
</organism>
<dbReference type="OrthoDB" id="61113at2759"/>
<feature type="transmembrane region" description="Helical" evidence="2">
    <location>
        <begin position="36"/>
        <end position="57"/>
    </location>
</feature>
<evidence type="ECO:0000313" key="4">
    <source>
        <dbReference type="EMBL" id="PPR02726.1"/>
    </source>
</evidence>
<reference evidence="4 5" key="1">
    <citation type="journal article" date="2018" name="Evol. Lett.">
        <title>Horizontal gene cluster transfer increased hallucinogenic mushroom diversity.</title>
        <authorList>
            <person name="Reynolds H.T."/>
            <person name="Vijayakumar V."/>
            <person name="Gluck-Thaler E."/>
            <person name="Korotkin H.B."/>
            <person name="Matheny P.B."/>
            <person name="Slot J.C."/>
        </authorList>
    </citation>
    <scope>NUCLEOTIDE SEQUENCE [LARGE SCALE GENOMIC DNA]</scope>
    <source>
        <strain evidence="4 5">SRW20</strain>
    </source>
</reference>
<gene>
    <name evidence="4" type="ORF">CVT26_009437</name>
</gene>
<feature type="region of interest" description="Disordered" evidence="1">
    <location>
        <begin position="1"/>
        <end position="30"/>
    </location>
</feature>
<evidence type="ECO:0000259" key="3">
    <source>
        <dbReference type="Pfam" id="PF09792"/>
    </source>
</evidence>
<dbReference type="Proteomes" id="UP000284706">
    <property type="component" value="Unassembled WGS sequence"/>
</dbReference>
<dbReference type="InParanoid" id="A0A409YIA2"/>
<evidence type="ECO:0000256" key="1">
    <source>
        <dbReference type="SAM" id="MobiDB-lite"/>
    </source>
</evidence>
<proteinExistence type="predicted"/>
<keyword evidence="5" id="KW-1185">Reference proteome</keyword>
<keyword evidence="2" id="KW-0812">Transmembrane</keyword>
<protein>
    <recommendedName>
        <fullName evidence="3">Ubiquitin 3 binding protein But2 C-terminal domain-containing protein</fullName>
    </recommendedName>
</protein>
<dbReference type="EMBL" id="NHYE01000825">
    <property type="protein sequence ID" value="PPR02726.1"/>
    <property type="molecule type" value="Genomic_DNA"/>
</dbReference>
<comment type="caution">
    <text evidence="4">The sequence shown here is derived from an EMBL/GenBank/DDBJ whole genome shotgun (WGS) entry which is preliminary data.</text>
</comment>
<sequence>MGQHEVDSESYTLLDNNDYDGSEKRHEPPTESSPRILVIFAGLVVFLMIDLLAFAYIGNLLLDARTLEDPDDMEFRNAYIGLDDLYQYHDIKPSHYDKIINEPRLSAQISPKAPDKLFPIDAHQWLSDFGVLSPPDRHFQVSNQIQTVIQFHILDYGMEKCALAVRLPNRSAVLPHPFTLPATQNTVRLNVCELEAGRPLKERQITWSSRPVCRRQLGILTAKVGEEVEMGSFSCKSGTFIGYQISCADDSAECDIDVWTNHNQTWGVFLNQYQTV</sequence>
<accession>A0A409YIA2</accession>
<evidence type="ECO:0000313" key="5">
    <source>
        <dbReference type="Proteomes" id="UP000284706"/>
    </source>
</evidence>
<keyword evidence="2" id="KW-0472">Membrane</keyword>
<feature type="domain" description="Ubiquitin 3 binding protein But2 C-terminal" evidence="3">
    <location>
        <begin position="140"/>
        <end position="251"/>
    </location>
</feature>
<dbReference type="InterPro" id="IPR018620">
    <property type="entry name" value="Ubiquitin3-bd_protein_But2_C"/>
</dbReference>
<name>A0A409YIA2_9AGAR</name>
<dbReference type="AlphaFoldDB" id="A0A409YIA2"/>